<evidence type="ECO:0000313" key="2">
    <source>
        <dbReference type="EMBL" id="MCC2164140.1"/>
    </source>
</evidence>
<accession>A0AAE3APC3</accession>
<evidence type="ECO:0000256" key="1">
    <source>
        <dbReference type="SAM" id="SignalP"/>
    </source>
</evidence>
<reference evidence="2" key="1">
    <citation type="submission" date="2021-10" db="EMBL/GenBank/DDBJ databases">
        <title>Anaerobic single-cell dispensing facilitates the cultivation of human gut bacteria.</title>
        <authorList>
            <person name="Afrizal A."/>
        </authorList>
    </citation>
    <scope>NUCLEOTIDE SEQUENCE</scope>
    <source>
        <strain evidence="2">CLA-AA-H274</strain>
    </source>
</reference>
<feature type="signal peptide" evidence="1">
    <location>
        <begin position="1"/>
        <end position="26"/>
    </location>
</feature>
<protein>
    <submittedName>
        <fullName evidence="2">Extracellular solute-binding protein</fullName>
    </submittedName>
</protein>
<proteinExistence type="predicted"/>
<keyword evidence="1" id="KW-0732">Signal</keyword>
<dbReference type="InterPro" id="IPR050490">
    <property type="entry name" value="Bact_solute-bd_prot1"/>
</dbReference>
<dbReference type="Pfam" id="PF13416">
    <property type="entry name" value="SBP_bac_8"/>
    <property type="match status" value="1"/>
</dbReference>
<dbReference type="InterPro" id="IPR006059">
    <property type="entry name" value="SBP"/>
</dbReference>
<evidence type="ECO:0000313" key="3">
    <source>
        <dbReference type="Proteomes" id="UP001198962"/>
    </source>
</evidence>
<keyword evidence="3" id="KW-1185">Reference proteome</keyword>
<dbReference type="EMBL" id="JAJEPU010000009">
    <property type="protein sequence ID" value="MCC2164140.1"/>
    <property type="molecule type" value="Genomic_DNA"/>
</dbReference>
<sequence length="485" mass="54923">MRRICKRWACGILFATGLLLTGCSMGQIGEGKEVEKPDPKHPVTITVWNYYNGAQMQAFEDLVEEFNETEGEKQGIYVDAYSMGNVNELESNVLDAVKRKVGASELPNIFAAYADTAYAVDQLGYVVDIRPYLSEKEQSRFVESYLEEGAFSNDGSLKIFPIAKSTEVFMLNKTDWDRFAESTGASMDDLKTIEGITRTAQEYYEWTDSLTPEANDGKAFFGRDAMANYILTGARQLGVEIFSIKDEKVTLNFDYDVMRKIWDNFYIPFVKGYFGASGRFRSDDIKTGNLIAFVGSSSGSSFFPEEVILSDNERYPIELEALECPRFENSENFAVQQGAGMVVTKTDEKSIYASIEFLKWFTQDDRNIQFAVTSGYLPVTKEANNVDWICSEMGEESTNLPVLRAAVNTINHNQHYTMPAFENGTDARNVLQYSMSDRATADRQVVLERLRNGMSLEEATESFVSDDWFENWYQSVKTQLENLIK</sequence>
<dbReference type="PANTHER" id="PTHR43649">
    <property type="entry name" value="ARABINOSE-BINDING PROTEIN-RELATED"/>
    <property type="match status" value="1"/>
</dbReference>
<name>A0AAE3APC3_9FIRM</name>
<comment type="caution">
    <text evidence="2">The sequence shown here is derived from an EMBL/GenBank/DDBJ whole genome shotgun (WGS) entry which is preliminary data.</text>
</comment>
<gene>
    <name evidence="2" type="ORF">LKD32_04430</name>
</gene>
<dbReference type="Gene3D" id="3.40.190.10">
    <property type="entry name" value="Periplasmic binding protein-like II"/>
    <property type="match status" value="1"/>
</dbReference>
<dbReference type="RefSeq" id="WP_308450860.1">
    <property type="nucleotide sequence ID" value="NZ_JAJEPU010000009.1"/>
</dbReference>
<dbReference type="AlphaFoldDB" id="A0AAE3APC3"/>
<dbReference type="PROSITE" id="PS51257">
    <property type="entry name" value="PROKAR_LIPOPROTEIN"/>
    <property type="match status" value="1"/>
</dbReference>
<organism evidence="2 3">
    <name type="scientific">Brotaphodocola catenula</name>
    <dbReference type="NCBI Taxonomy" id="2885361"/>
    <lineage>
        <taxon>Bacteria</taxon>
        <taxon>Bacillati</taxon>
        <taxon>Bacillota</taxon>
        <taxon>Clostridia</taxon>
        <taxon>Lachnospirales</taxon>
        <taxon>Lachnospiraceae</taxon>
        <taxon>Brotaphodocola</taxon>
    </lineage>
</organism>
<dbReference type="Proteomes" id="UP001198962">
    <property type="component" value="Unassembled WGS sequence"/>
</dbReference>
<feature type="chain" id="PRO_5041964910" evidence="1">
    <location>
        <begin position="27"/>
        <end position="485"/>
    </location>
</feature>
<dbReference type="SUPFAM" id="SSF53850">
    <property type="entry name" value="Periplasmic binding protein-like II"/>
    <property type="match status" value="1"/>
</dbReference>